<keyword evidence="1" id="KW-0472">Membrane</keyword>
<keyword evidence="1" id="KW-1133">Transmembrane helix</keyword>
<dbReference type="OrthoDB" id="9781069at2"/>
<feature type="transmembrane region" description="Helical" evidence="1">
    <location>
        <begin position="113"/>
        <end position="129"/>
    </location>
</feature>
<proteinExistence type="predicted"/>
<dbReference type="InterPro" id="IPR008875">
    <property type="entry name" value="TraX"/>
</dbReference>
<dbReference type="PATRIC" id="fig|754477.3.peg.2678"/>
<keyword evidence="2" id="KW-0614">Plasmid</keyword>
<organism evidence="2 3">
    <name type="scientific">Methylophaga frappieri (strain ATCC BAA-2434 / DSM 25690 / JAM7)</name>
    <dbReference type="NCBI Taxonomy" id="754477"/>
    <lineage>
        <taxon>Bacteria</taxon>
        <taxon>Pseudomonadati</taxon>
        <taxon>Pseudomonadota</taxon>
        <taxon>Gammaproteobacteria</taxon>
        <taxon>Thiotrichales</taxon>
        <taxon>Piscirickettsiaceae</taxon>
        <taxon>Methylophaga</taxon>
    </lineage>
</organism>
<evidence type="ECO:0000313" key="3">
    <source>
        <dbReference type="Proteomes" id="UP000009145"/>
    </source>
</evidence>
<reference evidence="2 3" key="1">
    <citation type="journal article" date="2012" name="J. Bacteriol.">
        <title>Complete genome sequences of Methylophaga sp. strain JAM1 and Methylophaga sp. strain JAM7.</title>
        <authorList>
            <person name="Villeneuve C."/>
            <person name="Martineau C."/>
            <person name="Mauffrey F."/>
            <person name="Villemur R."/>
        </authorList>
    </citation>
    <scope>NUCLEOTIDE SEQUENCE [LARGE SCALE GENOMIC DNA]</scope>
    <source>
        <strain evidence="2 3">JAM7</strain>
        <plasmid evidence="3">pJAM7</plasmid>
    </source>
</reference>
<dbReference type="Pfam" id="PF05857">
    <property type="entry name" value="TraX"/>
    <property type="match status" value="1"/>
</dbReference>
<name>I1YLQ1_METFJ</name>
<feature type="transmembrane region" description="Helical" evidence="1">
    <location>
        <begin position="136"/>
        <end position="165"/>
    </location>
</feature>
<geneLocation type="plasmid" evidence="3">
    <name>pJAM7</name>
</geneLocation>
<dbReference type="RefSeq" id="WP_014708261.1">
    <property type="nucleotide sequence ID" value="NC_017858.1"/>
</dbReference>
<dbReference type="Proteomes" id="UP000009145">
    <property type="component" value="Plasmid pJAM7"/>
</dbReference>
<accession>I1YLQ1</accession>
<feature type="transmembrane region" description="Helical" evidence="1">
    <location>
        <begin position="171"/>
        <end position="202"/>
    </location>
</feature>
<dbReference type="HOGENOM" id="CLU_078257_0_0_6"/>
<dbReference type="EMBL" id="CP003381">
    <property type="protein sequence ID" value="AFJ03844.1"/>
    <property type="molecule type" value="Genomic_DNA"/>
</dbReference>
<gene>
    <name evidence="2" type="ordered locus">Q7C_2724</name>
</gene>
<protein>
    <submittedName>
        <fullName evidence="2">Conjugative transfer protein TrbP</fullName>
    </submittedName>
</protein>
<feature type="transmembrane region" description="Helical" evidence="1">
    <location>
        <begin position="214"/>
        <end position="234"/>
    </location>
</feature>
<evidence type="ECO:0000256" key="1">
    <source>
        <dbReference type="SAM" id="Phobius"/>
    </source>
</evidence>
<keyword evidence="3" id="KW-1185">Reference proteome</keyword>
<keyword evidence="1" id="KW-0812">Transmembrane</keyword>
<sequence>MTDSAASLKSVWTMPRLVVADGTVEGLKWLGLLLMTGDHVNKYLFNGTLPFLFEAGRLAMPIFVFVLAYNLARPGQLERGVYQRTMKRLAAFGALASIPFIALGGLYAGWWPLNILFTLLALTATAYLIERGSIVWAALVLMSAGAMVEYWWSALLFGLAVWSYARKPTLAAAGVAVIACAALGFINGNMWALAVLPVLLAATCFDLRMPRLRWAFYAYYPLHLGALWLIRIPMSHAGYLFF</sequence>
<feature type="transmembrane region" description="Helical" evidence="1">
    <location>
        <begin position="89"/>
        <end position="107"/>
    </location>
</feature>
<evidence type="ECO:0000313" key="2">
    <source>
        <dbReference type="EMBL" id="AFJ03844.1"/>
    </source>
</evidence>
<feature type="transmembrane region" description="Helical" evidence="1">
    <location>
        <begin position="51"/>
        <end position="69"/>
    </location>
</feature>
<dbReference type="AlphaFoldDB" id="I1YLQ1"/>
<dbReference type="KEGG" id="mec:Q7C_2724"/>